<name>A0A917Z9N1_9ACTN</name>
<evidence type="ECO:0000259" key="2">
    <source>
        <dbReference type="Pfam" id="PF12158"/>
    </source>
</evidence>
<keyword evidence="1" id="KW-0472">Membrane</keyword>
<keyword evidence="1" id="KW-0812">Transmembrane</keyword>
<dbReference type="Proteomes" id="UP000646523">
    <property type="component" value="Unassembled WGS sequence"/>
</dbReference>
<feature type="transmembrane region" description="Helical" evidence="1">
    <location>
        <begin position="107"/>
        <end position="126"/>
    </location>
</feature>
<sequence length="127" mass="14084">MLFIFGLANLACGVWLLRRARRFRARGVRVPGVVTGLKRSSDPDSNACYPIFRFTTSDGEEFEITSRYGESKPPQPGDRVTVLYDPDKQRNARIDTGGQDGSTMGRWVVGIGLFLITLGVLTAFEII</sequence>
<comment type="caution">
    <text evidence="3">The sequence shown here is derived from an EMBL/GenBank/DDBJ whole genome shotgun (WGS) entry which is preliminary data.</text>
</comment>
<keyword evidence="4" id="KW-1185">Reference proteome</keyword>
<dbReference type="AlphaFoldDB" id="A0A917Z9N1"/>
<reference evidence="3" key="1">
    <citation type="journal article" date="2014" name="Int. J. Syst. Evol. Microbiol.">
        <title>Complete genome sequence of Corynebacterium casei LMG S-19264T (=DSM 44701T), isolated from a smear-ripened cheese.</title>
        <authorList>
            <consortium name="US DOE Joint Genome Institute (JGI-PGF)"/>
            <person name="Walter F."/>
            <person name="Albersmeier A."/>
            <person name="Kalinowski J."/>
            <person name="Ruckert C."/>
        </authorList>
    </citation>
    <scope>NUCLEOTIDE SEQUENCE</scope>
    <source>
        <strain evidence="3">CGMCC 4.7368</strain>
    </source>
</reference>
<evidence type="ECO:0000313" key="3">
    <source>
        <dbReference type="EMBL" id="GGO79024.1"/>
    </source>
</evidence>
<proteinExistence type="predicted"/>
<dbReference type="InterPro" id="IPR021994">
    <property type="entry name" value="DUF3592"/>
</dbReference>
<dbReference type="EMBL" id="BMNH01000027">
    <property type="protein sequence ID" value="GGO79024.1"/>
    <property type="molecule type" value="Genomic_DNA"/>
</dbReference>
<reference evidence="3" key="2">
    <citation type="submission" date="2020-09" db="EMBL/GenBank/DDBJ databases">
        <authorList>
            <person name="Sun Q."/>
            <person name="Zhou Y."/>
        </authorList>
    </citation>
    <scope>NUCLEOTIDE SEQUENCE</scope>
    <source>
        <strain evidence="3">CGMCC 4.7368</strain>
    </source>
</reference>
<keyword evidence="1" id="KW-1133">Transmembrane helix</keyword>
<protein>
    <recommendedName>
        <fullName evidence="2">DUF3592 domain-containing protein</fullName>
    </recommendedName>
</protein>
<evidence type="ECO:0000313" key="4">
    <source>
        <dbReference type="Proteomes" id="UP000646523"/>
    </source>
</evidence>
<accession>A0A917Z9N1</accession>
<dbReference type="Pfam" id="PF12158">
    <property type="entry name" value="DUF3592"/>
    <property type="match status" value="1"/>
</dbReference>
<organism evidence="3 4">
    <name type="scientific">Nonomuraea cavernae</name>
    <dbReference type="NCBI Taxonomy" id="2045107"/>
    <lineage>
        <taxon>Bacteria</taxon>
        <taxon>Bacillati</taxon>
        <taxon>Actinomycetota</taxon>
        <taxon>Actinomycetes</taxon>
        <taxon>Streptosporangiales</taxon>
        <taxon>Streptosporangiaceae</taxon>
        <taxon>Nonomuraea</taxon>
    </lineage>
</organism>
<feature type="domain" description="DUF3592" evidence="2">
    <location>
        <begin position="30"/>
        <end position="98"/>
    </location>
</feature>
<gene>
    <name evidence="3" type="ORF">GCM10012289_62370</name>
</gene>
<evidence type="ECO:0000256" key="1">
    <source>
        <dbReference type="SAM" id="Phobius"/>
    </source>
</evidence>
<dbReference type="RefSeq" id="WP_189127782.1">
    <property type="nucleotide sequence ID" value="NZ_BMNH01000027.1"/>
</dbReference>